<keyword evidence="3" id="KW-1185">Reference proteome</keyword>
<dbReference type="AlphaFoldDB" id="A0A1G4KBX6"/>
<protein>
    <submittedName>
        <fullName evidence="2">LAMI_0G13828g1_1</fullName>
    </submittedName>
</protein>
<feature type="region of interest" description="Disordered" evidence="1">
    <location>
        <begin position="1"/>
        <end position="24"/>
    </location>
</feature>
<sequence>MRIQKPVRLGKRRKMHAAPEHPRQGVLIDERFGNDLPQAPQGVFFLVEVYTEEAGISPNTVQEPDEERRVETSGVQIEEISSVEENDVEMTDV</sequence>
<dbReference type="Proteomes" id="UP000191024">
    <property type="component" value="Chromosome G"/>
</dbReference>
<evidence type="ECO:0000313" key="3">
    <source>
        <dbReference type="Proteomes" id="UP000191024"/>
    </source>
</evidence>
<gene>
    <name evidence="2" type="ORF">LAMI_0G13828G</name>
</gene>
<name>A0A1G4KBX6_9SACH</name>
<reference evidence="2 3" key="1">
    <citation type="submission" date="2016-03" db="EMBL/GenBank/DDBJ databases">
        <authorList>
            <person name="Devillers H."/>
        </authorList>
    </citation>
    <scope>NUCLEOTIDE SEQUENCE [LARGE SCALE GENOMIC DNA]</scope>
    <source>
        <strain evidence="2">CBS 11717</strain>
    </source>
</reference>
<accession>A0A1G4KBX6</accession>
<evidence type="ECO:0000313" key="2">
    <source>
        <dbReference type="EMBL" id="SCV01801.1"/>
    </source>
</evidence>
<organism evidence="2 3">
    <name type="scientific">Lachancea mirantina</name>
    <dbReference type="NCBI Taxonomy" id="1230905"/>
    <lineage>
        <taxon>Eukaryota</taxon>
        <taxon>Fungi</taxon>
        <taxon>Dikarya</taxon>
        <taxon>Ascomycota</taxon>
        <taxon>Saccharomycotina</taxon>
        <taxon>Saccharomycetes</taxon>
        <taxon>Saccharomycetales</taxon>
        <taxon>Saccharomycetaceae</taxon>
        <taxon>Lachancea</taxon>
    </lineage>
</organism>
<dbReference type="OrthoDB" id="4032459at2759"/>
<proteinExistence type="predicted"/>
<evidence type="ECO:0000256" key="1">
    <source>
        <dbReference type="SAM" id="MobiDB-lite"/>
    </source>
</evidence>
<dbReference type="EMBL" id="LT598469">
    <property type="protein sequence ID" value="SCV01801.1"/>
    <property type="molecule type" value="Genomic_DNA"/>
</dbReference>